<dbReference type="OrthoDB" id="9808690at2"/>
<evidence type="ECO:0000313" key="4">
    <source>
        <dbReference type="Proteomes" id="UP000250003"/>
    </source>
</evidence>
<evidence type="ECO:0000259" key="2">
    <source>
        <dbReference type="Pfam" id="PF07853"/>
    </source>
</evidence>
<dbReference type="PIRSF" id="PIRSF038959">
    <property type="entry name" value="SdpI"/>
    <property type="match status" value="1"/>
</dbReference>
<dbReference type="EMBL" id="CP030280">
    <property type="protein sequence ID" value="AWY98481.1"/>
    <property type="molecule type" value="Genomic_DNA"/>
</dbReference>
<feature type="transmembrane region" description="Helical" evidence="1">
    <location>
        <begin position="90"/>
        <end position="110"/>
    </location>
</feature>
<keyword evidence="1" id="KW-0812">Transmembrane</keyword>
<dbReference type="InterPro" id="IPR025962">
    <property type="entry name" value="SdpI/YhfL"/>
</dbReference>
<keyword evidence="1" id="KW-0472">Membrane</keyword>
<name>A0A2Z4UBS2_9FIRM</name>
<accession>A0A2Z4UBS2</accession>
<feature type="transmembrane region" description="Helical" evidence="1">
    <location>
        <begin position="162"/>
        <end position="181"/>
    </location>
</feature>
<keyword evidence="4" id="KW-1185">Reference proteome</keyword>
<reference evidence="4" key="1">
    <citation type="submission" date="2018-06" db="EMBL/GenBank/DDBJ databases">
        <title>Description of Blautia argi sp. nov., a new anaerobic isolated from dog feces.</title>
        <authorList>
            <person name="Chang Y.-H."/>
            <person name="Paek J."/>
            <person name="Shin Y."/>
        </authorList>
    </citation>
    <scope>NUCLEOTIDE SEQUENCE [LARGE SCALE GENOMIC DNA]</scope>
    <source>
        <strain evidence="4">KCTC 15426</strain>
    </source>
</reference>
<dbReference type="Pfam" id="PF13630">
    <property type="entry name" value="SdpI"/>
    <property type="match status" value="1"/>
</dbReference>
<evidence type="ECO:0000256" key="1">
    <source>
        <dbReference type="SAM" id="Phobius"/>
    </source>
</evidence>
<feature type="transmembrane region" description="Helical" evidence="1">
    <location>
        <begin position="46"/>
        <end position="69"/>
    </location>
</feature>
<protein>
    <recommendedName>
        <fullName evidence="2">DUF1648 domain-containing protein</fullName>
    </recommendedName>
</protein>
<dbReference type="InterPro" id="IPR012867">
    <property type="entry name" value="DUF1648"/>
</dbReference>
<feature type="transmembrane region" description="Helical" evidence="1">
    <location>
        <begin position="116"/>
        <end position="133"/>
    </location>
</feature>
<proteinExistence type="predicted"/>
<dbReference type="RefSeq" id="WP_111919969.1">
    <property type="nucleotide sequence ID" value="NZ_CAUWHR010000002.1"/>
</dbReference>
<sequence>MKKNSKEMLLSTILCLLPIVFGIAVYNKLPQEIPTKWYADGTTGQYMSKAVTVFALPMGMAVVNMLVHFCMNTDPKRKNIEGVLRTIGKWFSPVLSILLVPCSLLWGLGYEIPIERIVPILIGLLFLIIGNYLPRCRRNYTQGIKTPWTLNSDENWRKTHHLAGYLWIFGGLLMMLLAFAPEIMVKVGVVLLLVLTAGIPFVYSYTLYRKGI</sequence>
<dbReference type="PANTHER" id="PTHR37810:SF5">
    <property type="entry name" value="IMMUNITY PROTEIN SDPI"/>
    <property type="match status" value="1"/>
</dbReference>
<dbReference type="KEGG" id="blau:DQQ01_10345"/>
<dbReference type="InterPro" id="IPR026272">
    <property type="entry name" value="SdpI"/>
</dbReference>
<organism evidence="3 4">
    <name type="scientific">Blautia argi</name>
    <dbReference type="NCBI Taxonomy" id="1912897"/>
    <lineage>
        <taxon>Bacteria</taxon>
        <taxon>Bacillati</taxon>
        <taxon>Bacillota</taxon>
        <taxon>Clostridia</taxon>
        <taxon>Lachnospirales</taxon>
        <taxon>Lachnospiraceae</taxon>
        <taxon>Blautia</taxon>
    </lineage>
</organism>
<feature type="transmembrane region" description="Helical" evidence="1">
    <location>
        <begin position="187"/>
        <end position="208"/>
    </location>
</feature>
<dbReference type="PANTHER" id="PTHR37810">
    <property type="entry name" value="IMMUNITY PROTEIN SDPI"/>
    <property type="match status" value="1"/>
</dbReference>
<gene>
    <name evidence="3" type="ORF">DQQ01_10345</name>
</gene>
<dbReference type="Pfam" id="PF07853">
    <property type="entry name" value="DUF1648"/>
    <property type="match status" value="1"/>
</dbReference>
<feature type="domain" description="DUF1648" evidence="2">
    <location>
        <begin position="13"/>
        <end position="60"/>
    </location>
</feature>
<dbReference type="AlphaFoldDB" id="A0A2Z4UBS2"/>
<dbReference type="Proteomes" id="UP000250003">
    <property type="component" value="Chromosome"/>
</dbReference>
<dbReference type="GO" id="GO:0009636">
    <property type="term" value="P:response to toxic substance"/>
    <property type="evidence" value="ECO:0007669"/>
    <property type="project" value="TreeGrafter"/>
</dbReference>
<evidence type="ECO:0000313" key="3">
    <source>
        <dbReference type="EMBL" id="AWY98481.1"/>
    </source>
</evidence>
<keyword evidence="1" id="KW-1133">Transmembrane helix</keyword>